<comment type="caution">
    <text evidence="1">The sequence shown here is derived from an EMBL/GenBank/DDBJ whole genome shotgun (WGS) entry which is preliminary data.</text>
</comment>
<gene>
    <name evidence="1" type="ORF">RIF29_00408</name>
</gene>
<evidence type="ECO:0000313" key="1">
    <source>
        <dbReference type="EMBL" id="KAK7287243.1"/>
    </source>
</evidence>
<accession>A0AAN9IVQ8</accession>
<reference evidence="1 2" key="1">
    <citation type="submission" date="2024-01" db="EMBL/GenBank/DDBJ databases">
        <title>The genomes of 5 underutilized Papilionoideae crops provide insights into root nodulation and disease resistanc.</title>
        <authorList>
            <person name="Yuan L."/>
        </authorList>
    </citation>
    <scope>NUCLEOTIDE SEQUENCE [LARGE SCALE GENOMIC DNA]</scope>
    <source>
        <strain evidence="1">ZHUSHIDOU_FW_LH</strain>
        <tissue evidence="1">Leaf</tissue>
    </source>
</reference>
<protein>
    <submittedName>
        <fullName evidence="1">Uncharacterized protein</fullName>
    </submittedName>
</protein>
<sequence length="86" mass="10134">MEKNKIKLAVISIDPFLPHLSSVYVQNINPTNLPYSHAFARNHSTFSLLFHSLHSLFLLIKYSEVRTIEIIHIHIRLEKYRLYTNS</sequence>
<dbReference type="Proteomes" id="UP001372338">
    <property type="component" value="Unassembled WGS sequence"/>
</dbReference>
<dbReference type="AlphaFoldDB" id="A0AAN9IVQ8"/>
<name>A0AAN9IVQ8_CROPI</name>
<dbReference type="EMBL" id="JAYWIO010000001">
    <property type="protein sequence ID" value="KAK7287243.1"/>
    <property type="molecule type" value="Genomic_DNA"/>
</dbReference>
<organism evidence="1 2">
    <name type="scientific">Crotalaria pallida</name>
    <name type="common">Smooth rattlebox</name>
    <name type="synonym">Crotalaria striata</name>
    <dbReference type="NCBI Taxonomy" id="3830"/>
    <lineage>
        <taxon>Eukaryota</taxon>
        <taxon>Viridiplantae</taxon>
        <taxon>Streptophyta</taxon>
        <taxon>Embryophyta</taxon>
        <taxon>Tracheophyta</taxon>
        <taxon>Spermatophyta</taxon>
        <taxon>Magnoliopsida</taxon>
        <taxon>eudicotyledons</taxon>
        <taxon>Gunneridae</taxon>
        <taxon>Pentapetalae</taxon>
        <taxon>rosids</taxon>
        <taxon>fabids</taxon>
        <taxon>Fabales</taxon>
        <taxon>Fabaceae</taxon>
        <taxon>Papilionoideae</taxon>
        <taxon>50 kb inversion clade</taxon>
        <taxon>genistoids sensu lato</taxon>
        <taxon>core genistoids</taxon>
        <taxon>Crotalarieae</taxon>
        <taxon>Crotalaria</taxon>
    </lineage>
</organism>
<keyword evidence="2" id="KW-1185">Reference proteome</keyword>
<evidence type="ECO:0000313" key="2">
    <source>
        <dbReference type="Proteomes" id="UP001372338"/>
    </source>
</evidence>
<proteinExistence type="predicted"/>